<evidence type="ECO:0000259" key="4">
    <source>
        <dbReference type="Pfam" id="PF01494"/>
    </source>
</evidence>
<feature type="domain" description="2,6-dihydroxypyridine 3-monooxygenase substrate binding" evidence="5">
    <location>
        <begin position="204"/>
        <end position="328"/>
    </location>
</feature>
<dbReference type="PRINTS" id="PR00420">
    <property type="entry name" value="RNGMNOXGNASE"/>
</dbReference>
<dbReference type="SUPFAM" id="SSF54373">
    <property type="entry name" value="FAD-linked reductases, C-terminal domain"/>
    <property type="match status" value="1"/>
</dbReference>
<evidence type="ECO:0000313" key="7">
    <source>
        <dbReference type="Proteomes" id="UP001305779"/>
    </source>
</evidence>
<keyword evidence="1" id="KW-0285">Flavoprotein</keyword>
<name>A0ABR0ETS0_ZASCE</name>
<dbReference type="SUPFAM" id="SSF51905">
    <property type="entry name" value="FAD/NAD(P)-binding domain"/>
    <property type="match status" value="1"/>
</dbReference>
<dbReference type="Pfam" id="PF22607">
    <property type="entry name" value="FAD_binding-like"/>
    <property type="match status" value="1"/>
</dbReference>
<reference evidence="6 7" key="1">
    <citation type="journal article" date="2023" name="G3 (Bethesda)">
        <title>A chromosome-level genome assembly of Zasmidium syzygii isolated from banana leaves.</title>
        <authorList>
            <person name="van Westerhoven A.C."/>
            <person name="Mehrabi R."/>
            <person name="Talebi R."/>
            <person name="Steentjes M.B.F."/>
            <person name="Corcolon B."/>
            <person name="Chong P.A."/>
            <person name="Kema G.H.J."/>
            <person name="Seidl M.F."/>
        </authorList>
    </citation>
    <scope>NUCLEOTIDE SEQUENCE [LARGE SCALE GENOMIC DNA]</scope>
    <source>
        <strain evidence="6 7">P124</strain>
    </source>
</reference>
<evidence type="ECO:0000256" key="1">
    <source>
        <dbReference type="ARBA" id="ARBA00022630"/>
    </source>
</evidence>
<accession>A0ABR0ETS0</accession>
<feature type="domain" description="FAD-binding" evidence="4">
    <location>
        <begin position="16"/>
        <end position="56"/>
    </location>
</feature>
<dbReference type="InterPro" id="IPR053212">
    <property type="entry name" value="DHP_3-monooxygenase"/>
</dbReference>
<evidence type="ECO:0000256" key="2">
    <source>
        <dbReference type="ARBA" id="ARBA00022827"/>
    </source>
</evidence>
<evidence type="ECO:0000256" key="3">
    <source>
        <dbReference type="ARBA" id="ARBA00023002"/>
    </source>
</evidence>
<dbReference type="EMBL" id="JAXOVC010000002">
    <property type="protein sequence ID" value="KAK4504892.1"/>
    <property type="molecule type" value="Genomic_DNA"/>
</dbReference>
<keyword evidence="2" id="KW-0274">FAD</keyword>
<dbReference type="Gene3D" id="3.30.9.60">
    <property type="match status" value="1"/>
</dbReference>
<gene>
    <name evidence="6" type="ORF">PRZ48_002855</name>
</gene>
<evidence type="ECO:0000259" key="5">
    <source>
        <dbReference type="Pfam" id="PF22607"/>
    </source>
</evidence>
<protein>
    <recommendedName>
        <fullName evidence="8">FAD-binding domain-containing protein</fullName>
    </recommendedName>
</protein>
<evidence type="ECO:0000313" key="6">
    <source>
        <dbReference type="EMBL" id="KAK4504892.1"/>
    </source>
</evidence>
<proteinExistence type="predicted"/>
<dbReference type="PANTHER" id="PTHR47469">
    <property type="entry name" value="MONOOXYGENASE-LIKE"/>
    <property type="match status" value="1"/>
</dbReference>
<evidence type="ECO:0008006" key="8">
    <source>
        <dbReference type="Google" id="ProtNLM"/>
    </source>
</evidence>
<keyword evidence="7" id="KW-1185">Reference proteome</keyword>
<dbReference type="InterPro" id="IPR036188">
    <property type="entry name" value="FAD/NAD-bd_sf"/>
</dbReference>
<keyword evidence="3" id="KW-0560">Oxidoreductase</keyword>
<dbReference type="InterPro" id="IPR002938">
    <property type="entry name" value="FAD-bd"/>
</dbReference>
<dbReference type="PANTHER" id="PTHR47469:SF2">
    <property type="entry name" value="OS06G0597600 PROTEIN"/>
    <property type="match status" value="1"/>
</dbReference>
<dbReference type="Pfam" id="PF01494">
    <property type="entry name" value="FAD_binding_3"/>
    <property type="match status" value="1"/>
</dbReference>
<dbReference type="Gene3D" id="3.50.50.60">
    <property type="entry name" value="FAD/NAD(P)-binding domain"/>
    <property type="match status" value="1"/>
</dbReference>
<dbReference type="Proteomes" id="UP001305779">
    <property type="component" value="Unassembled WGS sequence"/>
</dbReference>
<organism evidence="6 7">
    <name type="scientific">Zasmidium cellare</name>
    <name type="common">Wine cellar mold</name>
    <name type="synonym">Racodium cellare</name>
    <dbReference type="NCBI Taxonomy" id="395010"/>
    <lineage>
        <taxon>Eukaryota</taxon>
        <taxon>Fungi</taxon>
        <taxon>Dikarya</taxon>
        <taxon>Ascomycota</taxon>
        <taxon>Pezizomycotina</taxon>
        <taxon>Dothideomycetes</taxon>
        <taxon>Dothideomycetidae</taxon>
        <taxon>Mycosphaerellales</taxon>
        <taxon>Mycosphaerellaceae</taxon>
        <taxon>Zasmidium</taxon>
    </lineage>
</organism>
<sequence length="452" mass="50304">MADRKDTATPTSQKPMDVIIIGGSCAGLMSGVLLKRKGHNVRILEVADSSEREALAAGIGLQRDVKEFFEKEDVLRPKPLGVLNPGFTVLDEKLDAVKQLPVVLNLTSWDAVYYRLRANFDGYTNAYNPEQPPVSNAKDGTAEFLTGKKAKKVADVNGKMTVFAEDLATGSIEEYTGDIVLAADGTNSMIRGQLMPHLQREEPGYVIWRGTIPTKQLSQETLDKIEMKPIICPYKYTYLVIYTIPGSKGSLEPGDREINFAWYFWPATLPLKTIMTDVDGHTHRTTIPKGKLHPSVWQSQITTARKILNPLLASLIAQTPAPFVSIVSSIASPRAAFFNNRLFLIGDALCQPQPNIGMGTTLGAYTLTTLINTVICPSNGRVPLDAQNVAEWEGKVLQECEVVSCNSVAFGSWYLNTWPKIAWYYLRYYFKLYWQYYLGGRTRRFVTVGSRS</sequence>
<dbReference type="InterPro" id="IPR054707">
    <property type="entry name" value="DhpH_subs-bd"/>
</dbReference>
<comment type="caution">
    <text evidence="6">The sequence shown here is derived from an EMBL/GenBank/DDBJ whole genome shotgun (WGS) entry which is preliminary data.</text>
</comment>